<dbReference type="PANTHER" id="PTHR12521:SF0">
    <property type="entry name" value="ADP-RIBOSE GLYCOHYDROLASE OARD1"/>
    <property type="match status" value="1"/>
</dbReference>
<dbReference type="Proteomes" id="UP000018979">
    <property type="component" value="Chromosome I"/>
</dbReference>
<reference evidence="2" key="2">
    <citation type="submission" date="2013-11" db="EMBL/GenBank/DDBJ databases">
        <title>Genome sequences of clinical and environmental isolates of Serratia marcescens.</title>
        <authorList>
            <person name="Iguchi A."/>
            <person name="Komatsu H."/>
            <person name="Nagaya Y."/>
            <person name="Ogura Y."/>
            <person name="Katsura K."/>
            <person name="Kurokawa K."/>
            <person name="Ooka T."/>
            <person name="Hattori M."/>
            <person name="Gotoh N."/>
            <person name="Thomson N."/>
            <person name="Hayashi T."/>
        </authorList>
    </citation>
    <scope>NUCLEOTIDE SEQUENCE [LARGE SCALE GENOMIC DNA]</scope>
    <source>
        <strain evidence="2">Db11</strain>
    </source>
</reference>
<reference evidence="1 2" key="1">
    <citation type="submission" date="2013-06" db="EMBL/GenBank/DDBJ databases">
        <authorList>
            <person name="Aslett M."/>
        </authorList>
    </citation>
    <scope>NUCLEOTIDE SEQUENCE [LARGE SCALE GENOMIC DNA]</scope>
    <source>
        <strain evidence="1 2">Db11</strain>
    </source>
</reference>
<dbReference type="InterPro" id="IPR043472">
    <property type="entry name" value="Macro_dom-like"/>
</dbReference>
<proteinExistence type="predicted"/>
<organism evidence="1 2">
    <name type="scientific">Serratia marcescens subsp. marcescens Db11</name>
    <dbReference type="NCBI Taxonomy" id="273526"/>
    <lineage>
        <taxon>Bacteria</taxon>
        <taxon>Pseudomonadati</taxon>
        <taxon>Pseudomonadota</taxon>
        <taxon>Gammaproteobacteria</taxon>
        <taxon>Enterobacterales</taxon>
        <taxon>Yersiniaceae</taxon>
        <taxon>Serratia</taxon>
    </lineage>
</organism>
<dbReference type="PANTHER" id="PTHR12521">
    <property type="entry name" value="PROTEIN C6ORF130"/>
    <property type="match status" value="1"/>
</dbReference>
<dbReference type="InterPro" id="IPR050892">
    <property type="entry name" value="ADP-ribose_metab_enzymes"/>
</dbReference>
<dbReference type="SUPFAM" id="SSF52949">
    <property type="entry name" value="Macro domain-like"/>
    <property type="match status" value="1"/>
</dbReference>
<reference evidence="1 2" key="3">
    <citation type="journal article" date="2014" name="Genome Biol. Evol.">
        <title>Genome evolution and plasticity of Serratia marcescens, an important multidrug-resistant nosocomial pathogen.</title>
        <authorList>
            <person name="Iguchi A."/>
            <person name="Nagaya Y."/>
            <person name="Pradel E."/>
            <person name="Ooka T."/>
            <person name="Ogura Y."/>
            <person name="Katsura K."/>
            <person name="Kurokawa K."/>
            <person name="Oshima K."/>
            <person name="Hattori M."/>
            <person name="Parkhill J."/>
            <person name="Sebaihia M."/>
            <person name="Coulthurst S.J."/>
            <person name="Gotoh N."/>
            <person name="Thomson N.R."/>
            <person name="Ewbank J.J."/>
            <person name="Hayashi T."/>
        </authorList>
    </citation>
    <scope>NUCLEOTIDE SEQUENCE [LARGE SCALE GENOMIC DNA]</scope>
    <source>
        <strain evidence="1 2">Db11</strain>
    </source>
</reference>
<gene>
    <name evidence="1" type="ORF">SMDB11_1621</name>
</gene>
<dbReference type="AlphaFoldDB" id="A0ABC9IHE2"/>
<dbReference type="KEGG" id="smac:SMDB11_1621"/>
<evidence type="ECO:0000313" key="2">
    <source>
        <dbReference type="Proteomes" id="UP000018979"/>
    </source>
</evidence>
<sequence>MGGGKTVESDKNYYKGTCELISGEGRIYTEFNGDVATRQITIINDLYYSSSSLEDWHEDIGFLLYDGKKSELDLSESKLITSLEFESEWDKTITPDVLNNYVSFSYGDASIPLSKSKMIIHIVNNKGKWGKGFVVPLSKRYPAVKEGYLKWFSEKKDFFLGNVQFICVNGNERIYVANMLAQDGLKKSKDDNAQYVSYEALKECLSLVSDYALKERLSIQLPMIGAGLGGGDWDAIFSLIKECLARKRIKCNIVKLG</sequence>
<dbReference type="EMBL" id="HG326223">
    <property type="protein sequence ID" value="CDG12196.1"/>
    <property type="molecule type" value="Genomic_DNA"/>
</dbReference>
<evidence type="ECO:0008006" key="3">
    <source>
        <dbReference type="Google" id="ProtNLM"/>
    </source>
</evidence>
<accession>A0ABC9IHE2</accession>
<name>A0ABC9IHE2_SERMA</name>
<evidence type="ECO:0000313" key="1">
    <source>
        <dbReference type="EMBL" id="CDG12196.1"/>
    </source>
</evidence>
<dbReference type="Gene3D" id="3.40.220.10">
    <property type="entry name" value="Leucine Aminopeptidase, subunit E, domain 1"/>
    <property type="match status" value="1"/>
</dbReference>
<protein>
    <recommendedName>
        <fullName evidence="3">Appr-1-p processing protein</fullName>
    </recommendedName>
</protein>